<accession>A0A2M8R509</accession>
<organism evidence="1 2">
    <name type="scientific">Bradyrhizobium forestalis</name>
    <dbReference type="NCBI Taxonomy" id="1419263"/>
    <lineage>
        <taxon>Bacteria</taxon>
        <taxon>Pseudomonadati</taxon>
        <taxon>Pseudomonadota</taxon>
        <taxon>Alphaproteobacteria</taxon>
        <taxon>Hyphomicrobiales</taxon>
        <taxon>Nitrobacteraceae</taxon>
        <taxon>Bradyrhizobium</taxon>
    </lineage>
</organism>
<evidence type="ECO:0000313" key="2">
    <source>
        <dbReference type="Proteomes" id="UP000231194"/>
    </source>
</evidence>
<dbReference type="OrthoDB" id="9784936at2"/>
<keyword evidence="2" id="KW-1185">Reference proteome</keyword>
<proteinExistence type="predicted"/>
<comment type="caution">
    <text evidence="1">The sequence shown here is derived from an EMBL/GenBank/DDBJ whole genome shotgun (WGS) entry which is preliminary data.</text>
</comment>
<dbReference type="AlphaFoldDB" id="A0A2M8R509"/>
<sequence>MPRKIKIFLSSPSDVSTEQQMVVALAKEINDVIAFLAPQLDVRLVVLRYQDDVFPDAGEPQEVVDRQMPQDYDIHLGIMWMRCGTKTASAPSGTIHEFRQAMKRREATGRPIIMFYFSDERPAALARTHEELDQMGAVIDFREELAQIGLTMVYPDRASFRERVRGGLLRAVSDLLNRAPQVQTATLSKEAPVTEVPAAIANLAREYDEVRATMDSGGARTQRMTDIAGRMVAEAPAAIRVLDLLKASGSAGGRLAAIAALRAFPQEDQLDWLADRLHPQREKPFIGYQAAISLAQAVRSLPKSADGKLKTAITDATKFAKLNPSDAPRIRVLEQAQRELQMRQKS</sequence>
<gene>
    <name evidence="1" type="ORF">CVM73_23920</name>
</gene>
<dbReference type="Proteomes" id="UP000231194">
    <property type="component" value="Unassembled WGS sequence"/>
</dbReference>
<dbReference type="EMBL" id="PGVG01000021">
    <property type="protein sequence ID" value="PJG52902.1"/>
    <property type="molecule type" value="Genomic_DNA"/>
</dbReference>
<protein>
    <recommendedName>
        <fullName evidence="3">DUF4062 domain-containing protein</fullName>
    </recommendedName>
</protein>
<name>A0A2M8R509_9BRAD</name>
<reference evidence="1 2" key="1">
    <citation type="submission" date="2017-11" db="EMBL/GenBank/DDBJ databases">
        <title>Bradyrhizobium forestalis sp. nov., an efficient nitrogen-fixing bacterium isolated from nodules of forest legume species in the Amazon.</title>
        <authorList>
            <person name="Costa E.M."/>
            <person name="Guimaraes A."/>
            <person name="Carvalho T.S."/>
            <person name="Rodrigues T.L."/>
            <person name="Ribeiro P.R.A."/>
            <person name="Lebbe L."/>
            <person name="Willems A."/>
            <person name="Moreira F.M.S."/>
        </authorList>
    </citation>
    <scope>NUCLEOTIDE SEQUENCE [LARGE SCALE GENOMIC DNA]</scope>
    <source>
        <strain evidence="1 2">INPA54B</strain>
    </source>
</reference>
<evidence type="ECO:0000313" key="1">
    <source>
        <dbReference type="EMBL" id="PJG52902.1"/>
    </source>
</evidence>
<dbReference type="RefSeq" id="WP_100234278.1">
    <property type="nucleotide sequence ID" value="NZ_PGVG01000021.1"/>
</dbReference>
<evidence type="ECO:0008006" key="3">
    <source>
        <dbReference type="Google" id="ProtNLM"/>
    </source>
</evidence>